<evidence type="ECO:0000313" key="2">
    <source>
        <dbReference type="EMBL" id="MBF8148932.1"/>
    </source>
</evidence>
<accession>A0ABS0EHA1</accession>
<protein>
    <submittedName>
        <fullName evidence="2">Type II toxin-antitoxin system RelE/ParE family toxin</fullName>
    </submittedName>
</protein>
<keyword evidence="1" id="KW-1277">Toxin-antitoxin system</keyword>
<evidence type="ECO:0000313" key="3">
    <source>
        <dbReference type="Proteomes" id="UP000611215"/>
    </source>
</evidence>
<comment type="caution">
    <text evidence="2">The sequence shown here is derived from an EMBL/GenBank/DDBJ whole genome shotgun (WGS) entry which is preliminary data.</text>
</comment>
<dbReference type="Pfam" id="PF05016">
    <property type="entry name" value="ParE_toxin"/>
    <property type="match status" value="1"/>
</dbReference>
<dbReference type="RefSeq" id="WP_195870217.1">
    <property type="nucleotide sequence ID" value="NZ_JADOET010000002.1"/>
</dbReference>
<keyword evidence="3" id="KW-1185">Reference proteome</keyword>
<reference evidence="2 3" key="1">
    <citation type="submission" date="2020-11" db="EMBL/GenBank/DDBJ databases">
        <title>Winogradskyella marina sp. nov., isolated from marine sediment.</title>
        <authorList>
            <person name="Bo J."/>
            <person name="Wang S."/>
            <person name="Song X."/>
            <person name="Du Z."/>
        </authorList>
    </citation>
    <scope>NUCLEOTIDE SEQUENCE [LARGE SCALE GENOMIC DNA]</scope>
    <source>
        <strain evidence="2 3">F6397</strain>
    </source>
</reference>
<evidence type="ECO:0000256" key="1">
    <source>
        <dbReference type="ARBA" id="ARBA00022649"/>
    </source>
</evidence>
<sequence>MENGYNILWTDHALSELAKTYEYLEIHFTNRELIKLSIEIDRTLKLISKNPNLFPLSESLGIRRVVIKKFNTIYYRENKNNVEILSFFSNRQNPNKRKI</sequence>
<dbReference type="InterPro" id="IPR035093">
    <property type="entry name" value="RelE/ParE_toxin_dom_sf"/>
</dbReference>
<dbReference type="InterPro" id="IPR007712">
    <property type="entry name" value="RelE/ParE_toxin"/>
</dbReference>
<organism evidence="2 3">
    <name type="scientific">Winogradskyella marina</name>
    <dbReference type="NCBI Taxonomy" id="2785530"/>
    <lineage>
        <taxon>Bacteria</taxon>
        <taxon>Pseudomonadati</taxon>
        <taxon>Bacteroidota</taxon>
        <taxon>Flavobacteriia</taxon>
        <taxon>Flavobacteriales</taxon>
        <taxon>Flavobacteriaceae</taxon>
        <taxon>Winogradskyella</taxon>
    </lineage>
</organism>
<proteinExistence type="predicted"/>
<dbReference type="Gene3D" id="3.30.2310.20">
    <property type="entry name" value="RelE-like"/>
    <property type="match status" value="1"/>
</dbReference>
<dbReference type="Proteomes" id="UP000611215">
    <property type="component" value="Unassembled WGS sequence"/>
</dbReference>
<name>A0ABS0EHA1_9FLAO</name>
<gene>
    <name evidence="2" type="ORF">ITJ86_03435</name>
</gene>
<dbReference type="EMBL" id="JADOET010000002">
    <property type="protein sequence ID" value="MBF8148932.1"/>
    <property type="molecule type" value="Genomic_DNA"/>
</dbReference>